<dbReference type="GO" id="GO:0005634">
    <property type="term" value="C:nucleus"/>
    <property type="evidence" value="ECO:0007669"/>
    <property type="project" value="TreeGrafter"/>
</dbReference>
<keyword evidence="3" id="KW-1185">Reference proteome</keyword>
<dbReference type="InterPro" id="IPR029058">
    <property type="entry name" value="AB_hydrolase_fold"/>
</dbReference>
<evidence type="ECO:0000259" key="1">
    <source>
        <dbReference type="Pfam" id="PF22749"/>
    </source>
</evidence>
<dbReference type="GO" id="GO:0035197">
    <property type="term" value="F:siRNA binding"/>
    <property type="evidence" value="ECO:0007669"/>
    <property type="project" value="TreeGrafter"/>
</dbReference>
<protein>
    <submittedName>
        <fullName evidence="2">Protein FAM172A</fullName>
    </submittedName>
</protein>
<dbReference type="Gene3D" id="3.40.50.1820">
    <property type="entry name" value="alpha/beta hydrolase"/>
    <property type="match status" value="1"/>
</dbReference>
<dbReference type="Proteomes" id="UP000440578">
    <property type="component" value="Unassembled WGS sequence"/>
</dbReference>
<dbReference type="PANTHER" id="PTHR21357">
    <property type="entry name" value="FAM172 FAMILY PROTEIN HOMOLOG CG10038"/>
    <property type="match status" value="1"/>
</dbReference>
<dbReference type="Pfam" id="PF22749">
    <property type="entry name" value="Arb2"/>
    <property type="match status" value="1"/>
</dbReference>
<dbReference type="InterPro" id="IPR048263">
    <property type="entry name" value="Arb2"/>
</dbReference>
<feature type="domain" description="Arb2" evidence="1">
    <location>
        <begin position="7"/>
        <end position="241"/>
    </location>
</feature>
<reference evidence="2 3" key="1">
    <citation type="submission" date="2019-07" db="EMBL/GenBank/DDBJ databases">
        <title>Draft genome assembly of a fouling barnacle, Amphibalanus amphitrite (Darwin, 1854): The first reference genome for Thecostraca.</title>
        <authorList>
            <person name="Kim W."/>
        </authorList>
    </citation>
    <scope>NUCLEOTIDE SEQUENCE [LARGE SCALE GENOMIC DNA]</scope>
    <source>
        <strain evidence="2">SNU_AA5</strain>
        <tissue evidence="2">Soma without cirri and trophi</tissue>
    </source>
</reference>
<dbReference type="SUPFAM" id="SSF53474">
    <property type="entry name" value="alpha/beta-Hydrolases"/>
    <property type="match status" value="1"/>
</dbReference>
<proteinExistence type="predicted"/>
<dbReference type="PANTHER" id="PTHR21357:SF4">
    <property type="entry name" value="FAM172 FAMILY PROTEIN HOMOLOG CG10038"/>
    <property type="match status" value="1"/>
</dbReference>
<dbReference type="InterPro" id="IPR053858">
    <property type="entry name" value="Arb2_dom"/>
</dbReference>
<organism evidence="2 3">
    <name type="scientific">Amphibalanus amphitrite</name>
    <name type="common">Striped barnacle</name>
    <name type="synonym">Balanus amphitrite</name>
    <dbReference type="NCBI Taxonomy" id="1232801"/>
    <lineage>
        <taxon>Eukaryota</taxon>
        <taxon>Metazoa</taxon>
        <taxon>Ecdysozoa</taxon>
        <taxon>Arthropoda</taxon>
        <taxon>Crustacea</taxon>
        <taxon>Multicrustacea</taxon>
        <taxon>Cirripedia</taxon>
        <taxon>Thoracica</taxon>
        <taxon>Thoracicalcarea</taxon>
        <taxon>Balanomorpha</taxon>
        <taxon>Balanoidea</taxon>
        <taxon>Balanidae</taxon>
        <taxon>Amphibalaninae</taxon>
        <taxon>Amphibalanus</taxon>
    </lineage>
</organism>
<dbReference type="AlphaFoldDB" id="A0A6A4WPH8"/>
<evidence type="ECO:0000313" key="2">
    <source>
        <dbReference type="EMBL" id="KAF0309336.1"/>
    </source>
</evidence>
<comment type="caution">
    <text evidence="2">The sequence shown here is derived from an EMBL/GenBank/DDBJ whole genome shotgun (WGS) entry which is preliminary data.</text>
</comment>
<dbReference type="GO" id="GO:0031048">
    <property type="term" value="P:regulatory ncRNA-mediated heterochromatin formation"/>
    <property type="evidence" value="ECO:0007669"/>
    <property type="project" value="TreeGrafter"/>
</dbReference>
<evidence type="ECO:0000313" key="3">
    <source>
        <dbReference type="Proteomes" id="UP000440578"/>
    </source>
</evidence>
<dbReference type="OrthoDB" id="421951at2759"/>
<name>A0A6A4WPH8_AMPAM</name>
<sequence length="276" mass="30217">MNDNFSDGSLKDIKTGGGFEFNVSKDAEYNQARYEALGEVITEEVYALPLPKVITEEVYALLESEAGLQRLPVPANAADGEPTTFVFASANYRTADKLLLLVHGSGVVRAGQWARRLIINNGVQEGTQLPYIERALSAGYGVLVLNTNDNRRVTGERKQFIRDSGTPEQHALTVWDTYVRSAAATDVAIVAHSYGGVVTLNLAVRRWEEVQKRVSAVALTDSVHSMGGARCGPEVQKWLAEWSGQVVAAALCVFYALDRCIGNFRRNSRSEGLLHD</sequence>
<gene>
    <name evidence="2" type="primary">FAM172A_1</name>
    <name evidence="2" type="ORF">FJT64_019549</name>
</gene>
<accession>A0A6A4WPH8</accession>
<dbReference type="EMBL" id="VIIS01000412">
    <property type="protein sequence ID" value="KAF0309336.1"/>
    <property type="molecule type" value="Genomic_DNA"/>
</dbReference>